<evidence type="ECO:0000256" key="3">
    <source>
        <dbReference type="ARBA" id="ARBA00012953"/>
    </source>
</evidence>
<gene>
    <name evidence="8" type="ORF">HQ394_08160</name>
</gene>
<dbReference type="RefSeq" id="WP_190262802.1">
    <property type="nucleotide sequence ID" value="NZ_CP053923.1"/>
</dbReference>
<dbReference type="InterPro" id="IPR036702">
    <property type="entry name" value="ComB-like_sf"/>
</dbReference>
<evidence type="ECO:0000256" key="2">
    <source>
        <dbReference type="ARBA" id="ARBA00009997"/>
    </source>
</evidence>
<comment type="cofactor">
    <cofactor evidence="1">
        <name>Mg(2+)</name>
        <dbReference type="ChEBI" id="CHEBI:18420"/>
    </cofactor>
</comment>
<dbReference type="PANTHER" id="PTHR37311:SF1">
    <property type="entry name" value="2-PHOSPHOSULFOLACTATE PHOSPHATASE-RELATED"/>
    <property type="match status" value="1"/>
</dbReference>
<evidence type="ECO:0000256" key="1">
    <source>
        <dbReference type="ARBA" id="ARBA00001946"/>
    </source>
</evidence>
<proteinExistence type="inferred from homology"/>
<dbReference type="Proteomes" id="UP000516369">
    <property type="component" value="Chromosome"/>
</dbReference>
<evidence type="ECO:0000256" key="4">
    <source>
        <dbReference type="ARBA" id="ARBA00021948"/>
    </source>
</evidence>
<sequence>MRIERLSLAEGAAAARGVAVIIDVFRAFTCEPLMFHLGARRVYLEAEPAACLGYQGKAILVGERDELPIPGFDYTNSPSQLVAAGSARFAGRDVIHRTTSGVTGALAALPRSDAVFLGGFVTATATAAAVRALAPARVSLVAMGIRSQAPAPEDERCADYLHSLLTGADYDHVAAMAEILAHETAQKFLRGDKPYLPAADPAYCLQRNLFNFALRAVVQDGRIAALPVPLGA</sequence>
<accession>A0A7H1N0R1</accession>
<evidence type="ECO:0000256" key="5">
    <source>
        <dbReference type="ARBA" id="ARBA00022801"/>
    </source>
</evidence>
<evidence type="ECO:0000256" key="7">
    <source>
        <dbReference type="ARBA" id="ARBA00033711"/>
    </source>
</evidence>
<evidence type="ECO:0000256" key="6">
    <source>
        <dbReference type="ARBA" id="ARBA00022842"/>
    </source>
</evidence>
<dbReference type="InterPro" id="IPR005238">
    <property type="entry name" value="ComB-like"/>
</dbReference>
<dbReference type="PANTHER" id="PTHR37311">
    <property type="entry name" value="2-PHOSPHOSULFOLACTATE PHOSPHATASE-RELATED"/>
    <property type="match status" value="1"/>
</dbReference>
<organism evidence="8 9">
    <name type="scientific">Defluviicoccus vanus</name>
    <dbReference type="NCBI Taxonomy" id="111831"/>
    <lineage>
        <taxon>Bacteria</taxon>
        <taxon>Pseudomonadati</taxon>
        <taxon>Pseudomonadota</taxon>
        <taxon>Alphaproteobacteria</taxon>
        <taxon>Rhodospirillales</taxon>
        <taxon>Rhodospirillaceae</taxon>
        <taxon>Defluviicoccus</taxon>
    </lineage>
</organism>
<dbReference type="Pfam" id="PF04029">
    <property type="entry name" value="2-ph_phosp"/>
    <property type="match status" value="1"/>
</dbReference>
<comment type="catalytic activity">
    <reaction evidence="7">
        <text>(2R)-O-phospho-3-sulfolactate + H2O = (2R)-3-sulfolactate + phosphate</text>
        <dbReference type="Rhea" id="RHEA:23416"/>
        <dbReference type="ChEBI" id="CHEBI:15377"/>
        <dbReference type="ChEBI" id="CHEBI:15597"/>
        <dbReference type="ChEBI" id="CHEBI:43474"/>
        <dbReference type="ChEBI" id="CHEBI:58738"/>
        <dbReference type="EC" id="3.1.3.71"/>
    </reaction>
</comment>
<evidence type="ECO:0000313" key="8">
    <source>
        <dbReference type="EMBL" id="QNT69297.1"/>
    </source>
</evidence>
<keyword evidence="9" id="KW-1185">Reference proteome</keyword>
<evidence type="ECO:0000313" key="9">
    <source>
        <dbReference type="Proteomes" id="UP000516369"/>
    </source>
</evidence>
<comment type="similarity">
    <text evidence="2">Belongs to the ComB family.</text>
</comment>
<dbReference type="KEGG" id="dvn:HQ394_08160"/>
<keyword evidence="6" id="KW-0460">Magnesium</keyword>
<protein>
    <recommendedName>
        <fullName evidence="4">Probable 2-phosphosulfolactate phosphatase</fullName>
        <ecNumber evidence="3">3.1.3.71</ecNumber>
    </recommendedName>
</protein>
<dbReference type="Gene3D" id="3.90.1560.10">
    <property type="entry name" value="ComB-like"/>
    <property type="match status" value="1"/>
</dbReference>
<dbReference type="GO" id="GO:0050532">
    <property type="term" value="F:2-phosphosulfolactate phosphatase activity"/>
    <property type="evidence" value="ECO:0007669"/>
    <property type="project" value="UniProtKB-EC"/>
</dbReference>
<name>A0A7H1N0R1_9PROT</name>
<dbReference type="SUPFAM" id="SSF142823">
    <property type="entry name" value="ComB-like"/>
    <property type="match status" value="1"/>
</dbReference>
<dbReference type="GO" id="GO:0000287">
    <property type="term" value="F:magnesium ion binding"/>
    <property type="evidence" value="ECO:0007669"/>
    <property type="project" value="InterPro"/>
</dbReference>
<dbReference type="GO" id="GO:0050545">
    <property type="term" value="F:sulfopyruvate decarboxylase activity"/>
    <property type="evidence" value="ECO:0007669"/>
    <property type="project" value="TreeGrafter"/>
</dbReference>
<dbReference type="AlphaFoldDB" id="A0A7H1N0R1"/>
<dbReference type="EC" id="3.1.3.71" evidence="3"/>
<reference evidence="8 9" key="1">
    <citation type="submission" date="2020-05" db="EMBL/GenBank/DDBJ databases">
        <title>Complete closed genome sequence of Defluviicoccus vanus.</title>
        <authorList>
            <person name="Bessarab I."/>
            <person name="Arumugam K."/>
            <person name="Maszenan A.M."/>
            <person name="Seviour R.J."/>
            <person name="Williams R.B."/>
        </authorList>
    </citation>
    <scope>NUCLEOTIDE SEQUENCE [LARGE SCALE GENOMIC DNA]</scope>
    <source>
        <strain evidence="8 9">Ben 114</strain>
    </source>
</reference>
<dbReference type="EMBL" id="CP053923">
    <property type="protein sequence ID" value="QNT69297.1"/>
    <property type="molecule type" value="Genomic_DNA"/>
</dbReference>
<keyword evidence="5" id="KW-0378">Hydrolase</keyword>